<name>A0A653FS65_9CAUD</name>
<dbReference type="Proteomes" id="UP000426939">
    <property type="component" value="Chromosome"/>
</dbReference>
<sequence>RPLHGSVLMQVHDHHGVAPILTEHDLN</sequence>
<evidence type="ECO:0000313" key="1">
    <source>
        <dbReference type="EMBL" id="VUD38958.1"/>
    </source>
</evidence>
<dbReference type="EMBL" id="LR595885">
    <property type="protein sequence ID" value="VUD38958.1"/>
    <property type="molecule type" value="Genomic_DNA"/>
</dbReference>
<dbReference type="GeneID" id="55806529"/>
<organism evidence="1">
    <name type="scientific">Peduovirus P24E6b</name>
    <dbReference type="NCBI Taxonomy" id="2844222"/>
    <lineage>
        <taxon>Viruses</taxon>
        <taxon>Duplodnaviria</taxon>
        <taxon>Heunggongvirae</taxon>
        <taxon>Uroviricota</taxon>
        <taxon>Caudoviricetes</taxon>
        <taxon>Peduoviridae</taxon>
        <taxon>Peduovirus</taxon>
    </lineage>
</organism>
<evidence type="ECO:0000313" key="2">
    <source>
        <dbReference type="Proteomes" id="UP000426939"/>
    </source>
</evidence>
<accession>A0A653FS65</accession>
<proteinExistence type="predicted"/>
<protein>
    <submittedName>
        <fullName evidence="1">Uncharacterized protein</fullName>
    </submittedName>
</protein>
<keyword evidence="2" id="KW-1185">Reference proteome</keyword>
<feature type="non-terminal residue" evidence="1">
    <location>
        <position position="1"/>
    </location>
</feature>
<reference evidence="1" key="1">
    <citation type="submission" date="2020-02" db="EMBL/GenBank/DDBJ databases">
        <authorList>
            <person name="Petit M.-A."/>
            <person name="Lossouarn J."/>
        </authorList>
    </citation>
    <scope>NUCLEOTIDE SEQUENCE</scope>
</reference>
<dbReference type="RefSeq" id="YP_009877341.1">
    <property type="nucleotide sequence ID" value="NC_049389.1"/>
</dbReference>
<dbReference type="KEGG" id="vg:55806529"/>